<dbReference type="Pfam" id="PF12682">
    <property type="entry name" value="Flavodoxin_4"/>
    <property type="match status" value="1"/>
</dbReference>
<dbReference type="SUPFAM" id="SSF52218">
    <property type="entry name" value="Flavoproteins"/>
    <property type="match status" value="1"/>
</dbReference>
<sequence length="221" mass="25041">MVRWIMIFLFALAILLFVVAFVVTRIENSQYAENKSYKDKWSGAELRETTTAIVVFSRSGNTGVLADHIATKTDGDVYEILAEKYQLGIPGLISALNDARGNVAEISPAQIDLTQYDTVYLGSPIWLYSPAPPLWQFVENNDFTNKNVVLFNTFNSKFEQHFIDEFEALVRSNGAINFTHQYVKRGRMGGQISSQELTQRFDEKYDNESVSEIVGDSDEQQ</sequence>
<feature type="domain" description="Flavodoxin-like" evidence="3">
    <location>
        <begin position="104"/>
        <end position="156"/>
    </location>
</feature>
<dbReference type="RefSeq" id="WP_047886335.1">
    <property type="nucleotide sequence ID" value="NZ_CP071326.1"/>
</dbReference>
<keyword evidence="1" id="KW-0285">Flavoprotein</keyword>
<evidence type="ECO:0000256" key="1">
    <source>
        <dbReference type="ARBA" id="ARBA00022630"/>
    </source>
</evidence>
<protein>
    <recommendedName>
        <fullName evidence="3">Flavodoxin-like domain-containing protein</fullName>
    </recommendedName>
</protein>
<dbReference type="Proteomes" id="UP000035909">
    <property type="component" value="Unassembled WGS sequence"/>
</dbReference>
<keyword evidence="5" id="KW-1185">Reference proteome</keyword>
<proteinExistence type="predicted"/>
<organism evidence="4 5">
    <name type="scientific">Photobacterium ganghwense</name>
    <dbReference type="NCBI Taxonomy" id="320778"/>
    <lineage>
        <taxon>Bacteria</taxon>
        <taxon>Pseudomonadati</taxon>
        <taxon>Pseudomonadota</taxon>
        <taxon>Gammaproteobacteria</taxon>
        <taxon>Vibrionales</taxon>
        <taxon>Vibrionaceae</taxon>
        <taxon>Photobacterium</taxon>
    </lineage>
</organism>
<dbReference type="PATRIC" id="fig|320778.3.peg.3103"/>
<dbReference type="Gene3D" id="3.40.50.360">
    <property type="match status" value="1"/>
</dbReference>
<comment type="caution">
    <text evidence="4">The sequence shown here is derived from an EMBL/GenBank/DDBJ whole genome shotgun (WGS) entry which is preliminary data.</text>
</comment>
<dbReference type="AlphaFoldDB" id="A0A0J1H9T7"/>
<dbReference type="InterPro" id="IPR029039">
    <property type="entry name" value="Flavoprotein-like_sf"/>
</dbReference>
<accession>A0A0J1H9T7</accession>
<evidence type="ECO:0000256" key="2">
    <source>
        <dbReference type="ARBA" id="ARBA00022643"/>
    </source>
</evidence>
<evidence type="ECO:0000313" key="4">
    <source>
        <dbReference type="EMBL" id="KLV08434.1"/>
    </source>
</evidence>
<dbReference type="GO" id="GO:0010181">
    <property type="term" value="F:FMN binding"/>
    <property type="evidence" value="ECO:0007669"/>
    <property type="project" value="InterPro"/>
</dbReference>
<evidence type="ECO:0000313" key="5">
    <source>
        <dbReference type="Proteomes" id="UP000035909"/>
    </source>
</evidence>
<dbReference type="PANTHER" id="PTHR39201">
    <property type="entry name" value="EXPORTED PROTEIN-RELATED"/>
    <property type="match status" value="1"/>
</dbReference>
<keyword evidence="2" id="KW-0288">FMN</keyword>
<name>A0A0J1H9T7_9GAMM</name>
<dbReference type="InterPro" id="IPR008254">
    <property type="entry name" value="Flavodoxin/NO_synth"/>
</dbReference>
<dbReference type="STRING" id="320778.ABT57_14265"/>
<gene>
    <name evidence="4" type="ORF">ABT57_14265</name>
</gene>
<reference evidence="4 5" key="1">
    <citation type="submission" date="2015-05" db="EMBL/GenBank/DDBJ databases">
        <title>Photobacterium galathea sp. nov.</title>
        <authorList>
            <person name="Machado H."/>
            <person name="Gram L."/>
        </authorList>
    </citation>
    <scope>NUCLEOTIDE SEQUENCE [LARGE SCALE GENOMIC DNA]</scope>
    <source>
        <strain evidence="4 5">DSM 22954</strain>
    </source>
</reference>
<dbReference type="PANTHER" id="PTHR39201:SF1">
    <property type="entry name" value="FLAVODOXIN-LIKE DOMAIN-CONTAINING PROTEIN"/>
    <property type="match status" value="1"/>
</dbReference>
<dbReference type="OrthoDB" id="9806505at2"/>
<evidence type="ECO:0000259" key="3">
    <source>
        <dbReference type="Pfam" id="PF12682"/>
    </source>
</evidence>
<dbReference type="EMBL" id="LDOU01000015">
    <property type="protein sequence ID" value="KLV08434.1"/>
    <property type="molecule type" value="Genomic_DNA"/>
</dbReference>